<evidence type="ECO:0000313" key="1">
    <source>
        <dbReference type="EMBL" id="MBU9721335.1"/>
    </source>
</evidence>
<comment type="caution">
    <text evidence="1">The sequence shown here is derived from an EMBL/GenBank/DDBJ whole genome shotgun (WGS) entry which is preliminary data.</text>
</comment>
<gene>
    <name evidence="1" type="ORF">KS407_07725</name>
</gene>
<keyword evidence="2" id="KW-1185">Reference proteome</keyword>
<name>A0ABS6JW28_9BACI</name>
<dbReference type="Proteomes" id="UP000790580">
    <property type="component" value="Unassembled WGS sequence"/>
</dbReference>
<dbReference type="EMBL" id="JAHQCR010000034">
    <property type="protein sequence ID" value="MBU9721335.1"/>
    <property type="molecule type" value="Genomic_DNA"/>
</dbReference>
<evidence type="ECO:0000313" key="2">
    <source>
        <dbReference type="Proteomes" id="UP000790580"/>
    </source>
</evidence>
<dbReference type="RefSeq" id="WP_088075505.1">
    <property type="nucleotide sequence ID" value="NZ_JAHQCR010000034.1"/>
</dbReference>
<protein>
    <submittedName>
        <fullName evidence="1">Uncharacterized protein</fullName>
    </submittedName>
</protein>
<organism evidence="1 2">
    <name type="scientific">Evansella alkalicola</name>
    <dbReference type="NCBI Taxonomy" id="745819"/>
    <lineage>
        <taxon>Bacteria</taxon>
        <taxon>Bacillati</taxon>
        <taxon>Bacillota</taxon>
        <taxon>Bacilli</taxon>
        <taxon>Bacillales</taxon>
        <taxon>Bacillaceae</taxon>
        <taxon>Evansella</taxon>
    </lineage>
</organism>
<sequence>MEIKFQRSLTQEEQEKVRLYVGFYRGISCFKEDDLVEITPKEGFAGNEFLATLKTIRIPIKNVNVQY</sequence>
<proteinExistence type="predicted"/>
<reference evidence="1 2" key="1">
    <citation type="submission" date="2021-06" db="EMBL/GenBank/DDBJ databases">
        <title>Bacillus sp. RD4P76, an endophyte from a halophyte.</title>
        <authorList>
            <person name="Sun J.-Q."/>
        </authorList>
    </citation>
    <scope>NUCLEOTIDE SEQUENCE [LARGE SCALE GENOMIC DNA]</scope>
    <source>
        <strain evidence="1 2">JCM 17098</strain>
    </source>
</reference>
<accession>A0ABS6JW28</accession>